<evidence type="ECO:0000256" key="4">
    <source>
        <dbReference type="ARBA" id="ARBA00023004"/>
    </source>
</evidence>
<keyword evidence="8" id="KW-1185">Reference proteome</keyword>
<dbReference type="GO" id="GO:0004497">
    <property type="term" value="F:monooxygenase activity"/>
    <property type="evidence" value="ECO:0007669"/>
    <property type="project" value="InterPro"/>
</dbReference>
<dbReference type="InterPro" id="IPR036396">
    <property type="entry name" value="Cyt_P450_sf"/>
</dbReference>
<dbReference type="FunFam" id="1.10.630.10:FF:000024">
    <property type="entry name" value="Allene oxide synthase, chloroplastic"/>
    <property type="match status" value="1"/>
</dbReference>
<dbReference type="Proteomes" id="UP000636800">
    <property type="component" value="Chromosome 12"/>
</dbReference>
<sequence>MSSKVLPSSIHETNFEQNDESSSVRLLPLKEIPGSYGIPFITPIKDRLDFYYFKGRNGFFQSKIDSYGSTVFRTNVPPGPFMASHPGVIAVLDAKSFPVLFDMTKVEKKDVFTGTYMPTTKLTGGYRVCSYLDPTEPKHAQIKQFLFNLLASRKDAVIPAFHSAYAIPLFSSLESNIASSGSADFTSLNDTIAFDFLGEAYFGSRPSKTGLQSKITTWLAIQLAPLLSNIITKFIPWPIEDLLFHTFPLPSIVAKPGYKQLYAYFQTAGSGALDAAVKLGLSRDEACHNLLFATCFNTYGGLKILFPSIVTWLAQTGPALHARLASEARAAVEQAGDNGRVTLAALDKMYLNKSVVYETLRIDPPVQFQYGHARTDFVLESHDASFQVRKGEMLFGYQPIATRDARVFGATADKFVPDRFLGEGAKLVPYVWWSNGPETESPTLANKQCAGKDFVVLVARLFVAELFLQYDSFTAKVGTSPLGTQVTITSVTKAEDKVVGPSYN</sequence>
<keyword evidence="5" id="KW-0456">Lyase</keyword>
<evidence type="ECO:0000256" key="2">
    <source>
        <dbReference type="ARBA" id="ARBA00022617"/>
    </source>
</evidence>
<dbReference type="CDD" id="cd11071">
    <property type="entry name" value="CYP74"/>
    <property type="match status" value="1"/>
</dbReference>
<dbReference type="GO" id="GO:0016705">
    <property type="term" value="F:oxidoreductase activity, acting on paired donors, with incorporation or reduction of molecular oxygen"/>
    <property type="evidence" value="ECO:0007669"/>
    <property type="project" value="InterPro"/>
</dbReference>
<dbReference type="Gene3D" id="1.10.630.10">
    <property type="entry name" value="Cytochrome P450"/>
    <property type="match status" value="1"/>
</dbReference>
<dbReference type="SUPFAM" id="SSF48264">
    <property type="entry name" value="Cytochrome P450"/>
    <property type="match status" value="1"/>
</dbReference>
<dbReference type="GO" id="GO:0016125">
    <property type="term" value="P:sterol metabolic process"/>
    <property type="evidence" value="ECO:0007669"/>
    <property type="project" value="TreeGrafter"/>
</dbReference>
<dbReference type="GO" id="GO:0019752">
    <property type="term" value="P:carboxylic acid metabolic process"/>
    <property type="evidence" value="ECO:0007669"/>
    <property type="project" value="UniProtKB-ARBA"/>
</dbReference>
<proteinExistence type="inferred from homology"/>
<dbReference type="InterPro" id="IPR001128">
    <property type="entry name" value="Cyt_P450"/>
</dbReference>
<evidence type="ECO:0000313" key="7">
    <source>
        <dbReference type="EMBL" id="KAG0457913.1"/>
    </source>
</evidence>
<evidence type="ECO:0000256" key="6">
    <source>
        <dbReference type="ARBA" id="ARBA00060657"/>
    </source>
</evidence>
<dbReference type="PANTHER" id="PTHR24286:SF302">
    <property type="entry name" value="ALLENE OXIDE SYNTHASE 2"/>
    <property type="match status" value="1"/>
</dbReference>
<dbReference type="Pfam" id="PF00067">
    <property type="entry name" value="p450"/>
    <property type="match status" value="1"/>
</dbReference>
<evidence type="ECO:0000313" key="8">
    <source>
        <dbReference type="Proteomes" id="UP000636800"/>
    </source>
</evidence>
<evidence type="ECO:0000256" key="1">
    <source>
        <dbReference type="ARBA" id="ARBA00010617"/>
    </source>
</evidence>
<accession>A0A835UE46</accession>
<keyword evidence="3" id="KW-0479">Metal-binding</keyword>
<evidence type="ECO:0000256" key="3">
    <source>
        <dbReference type="ARBA" id="ARBA00022723"/>
    </source>
</evidence>
<comment type="caution">
    <text evidence="7">The sequence shown here is derived from an EMBL/GenBank/DDBJ whole genome shotgun (WGS) entry which is preliminary data.</text>
</comment>
<comment type="similarity">
    <text evidence="1">Belongs to the cytochrome P450 family.</text>
</comment>
<reference evidence="7 8" key="1">
    <citation type="journal article" date="2020" name="Nat. Food">
        <title>A phased Vanilla planifolia genome enables genetic improvement of flavour and production.</title>
        <authorList>
            <person name="Hasing T."/>
            <person name="Tang H."/>
            <person name="Brym M."/>
            <person name="Khazi F."/>
            <person name="Huang T."/>
            <person name="Chambers A.H."/>
        </authorList>
    </citation>
    <scope>NUCLEOTIDE SEQUENCE [LARGE SCALE GENOMIC DNA]</scope>
    <source>
        <tissue evidence="7">Leaf</tissue>
    </source>
</reference>
<keyword evidence="2" id="KW-0349">Heme</keyword>
<organism evidence="7 8">
    <name type="scientific">Vanilla planifolia</name>
    <name type="common">Vanilla</name>
    <dbReference type="NCBI Taxonomy" id="51239"/>
    <lineage>
        <taxon>Eukaryota</taxon>
        <taxon>Viridiplantae</taxon>
        <taxon>Streptophyta</taxon>
        <taxon>Embryophyta</taxon>
        <taxon>Tracheophyta</taxon>
        <taxon>Spermatophyta</taxon>
        <taxon>Magnoliopsida</taxon>
        <taxon>Liliopsida</taxon>
        <taxon>Asparagales</taxon>
        <taxon>Orchidaceae</taxon>
        <taxon>Vanilloideae</taxon>
        <taxon>Vanilleae</taxon>
        <taxon>Vanilla</taxon>
    </lineage>
</organism>
<dbReference type="AlphaFoldDB" id="A0A835UE46"/>
<name>A0A835UE46_VANPL</name>
<evidence type="ECO:0000256" key="5">
    <source>
        <dbReference type="ARBA" id="ARBA00023239"/>
    </source>
</evidence>
<evidence type="ECO:0008006" key="9">
    <source>
        <dbReference type="Google" id="ProtNLM"/>
    </source>
</evidence>
<dbReference type="GO" id="GO:0016829">
    <property type="term" value="F:lyase activity"/>
    <property type="evidence" value="ECO:0007669"/>
    <property type="project" value="UniProtKB-KW"/>
</dbReference>
<comment type="pathway">
    <text evidence="6">Lipid metabolism; oxylipin biosynthesis.</text>
</comment>
<keyword evidence="4" id="KW-0408">Iron</keyword>
<dbReference type="PANTHER" id="PTHR24286">
    <property type="entry name" value="CYTOCHROME P450 26"/>
    <property type="match status" value="1"/>
</dbReference>
<dbReference type="GO" id="GO:0020037">
    <property type="term" value="F:heme binding"/>
    <property type="evidence" value="ECO:0007669"/>
    <property type="project" value="InterPro"/>
</dbReference>
<dbReference type="EMBL" id="JADCNL010000012">
    <property type="protein sequence ID" value="KAG0457913.1"/>
    <property type="molecule type" value="Genomic_DNA"/>
</dbReference>
<protein>
    <recommendedName>
        <fullName evidence="9">Allene oxide synthase</fullName>
    </recommendedName>
</protein>
<gene>
    <name evidence="7" type="ORF">HPP92_023070</name>
</gene>
<dbReference type="GO" id="GO:0005506">
    <property type="term" value="F:iron ion binding"/>
    <property type="evidence" value="ECO:0007669"/>
    <property type="project" value="InterPro"/>
</dbReference>
<dbReference type="OrthoDB" id="775425at2759"/>